<gene>
    <name evidence="8" type="ORF">BAE44_0000711</name>
</gene>
<dbReference type="OrthoDB" id="757405at2759"/>
<dbReference type="Gene3D" id="2.10.69.10">
    <property type="entry name" value="Cysteine Protease (Bromelain) Inhibitor, subunit H"/>
    <property type="match status" value="2"/>
</dbReference>
<dbReference type="GO" id="GO:0005576">
    <property type="term" value="C:extracellular region"/>
    <property type="evidence" value="ECO:0007669"/>
    <property type="project" value="InterPro"/>
</dbReference>
<keyword evidence="9" id="KW-1185">Reference proteome</keyword>
<feature type="chain" id="PRO_5009189393" evidence="6">
    <location>
        <begin position="33"/>
        <end position="181"/>
    </location>
</feature>
<evidence type="ECO:0000256" key="2">
    <source>
        <dbReference type="ARBA" id="ARBA00022690"/>
    </source>
</evidence>
<name>A0A1E5WMB2_9POAL</name>
<dbReference type="CDD" id="cd00023">
    <property type="entry name" value="BBI"/>
    <property type="match status" value="1"/>
</dbReference>
<feature type="domain" description="Bowman-Birk serine protease inhibitors family" evidence="7">
    <location>
        <begin position="57"/>
        <end position="112"/>
    </location>
</feature>
<dbReference type="InterPro" id="IPR035995">
    <property type="entry name" value="Bowman-Birk_prot_inh"/>
</dbReference>
<dbReference type="InterPro" id="IPR000877">
    <property type="entry name" value="Prot_inh_BBI"/>
</dbReference>
<comment type="similarity">
    <text evidence="1 5">Belongs to the Bowman-Birk serine protease inhibitor family.</text>
</comment>
<dbReference type="SUPFAM" id="SSF57247">
    <property type="entry name" value="Bowman-Birk inhibitor, BBI"/>
    <property type="match status" value="2"/>
</dbReference>
<sequence length="181" mass="19385">MKSSGGSMGTSPTVLLAMLVAGLAATATAAAARPCDTDAIRLPSSGGGGAGGRPWECCDIIVRDPIFRPPRWQCNDVVAECSANCHQCEEAPGGGGYICRDWITSLFEPPVCTPRPWDCCDNAVCTRQYIPYCQCADKVESCPSNCKECGQVESDPPRYRCLDQFHGYPGPKCTPWISKGN</sequence>
<dbReference type="Pfam" id="PF00228">
    <property type="entry name" value="Bowman-Birk_leg"/>
    <property type="match status" value="1"/>
</dbReference>
<dbReference type="AlphaFoldDB" id="A0A1E5WMB2"/>
<feature type="domain" description="Bowman-Birk serine protease inhibitors family" evidence="7">
    <location>
        <begin position="119"/>
        <end position="173"/>
    </location>
</feature>
<organism evidence="8 9">
    <name type="scientific">Dichanthelium oligosanthes</name>
    <dbReference type="NCBI Taxonomy" id="888268"/>
    <lineage>
        <taxon>Eukaryota</taxon>
        <taxon>Viridiplantae</taxon>
        <taxon>Streptophyta</taxon>
        <taxon>Embryophyta</taxon>
        <taxon>Tracheophyta</taxon>
        <taxon>Spermatophyta</taxon>
        <taxon>Magnoliopsida</taxon>
        <taxon>Liliopsida</taxon>
        <taxon>Poales</taxon>
        <taxon>Poaceae</taxon>
        <taxon>PACMAD clade</taxon>
        <taxon>Panicoideae</taxon>
        <taxon>Panicodae</taxon>
        <taxon>Paniceae</taxon>
        <taxon>Dichantheliinae</taxon>
        <taxon>Dichanthelium</taxon>
    </lineage>
</organism>
<comment type="caution">
    <text evidence="8">The sequence shown here is derived from an EMBL/GenBank/DDBJ whole genome shotgun (WGS) entry which is preliminary data.</text>
</comment>
<evidence type="ECO:0000256" key="4">
    <source>
        <dbReference type="ARBA" id="ARBA00023157"/>
    </source>
</evidence>
<dbReference type="Proteomes" id="UP000095767">
    <property type="component" value="Unassembled WGS sequence"/>
</dbReference>
<evidence type="ECO:0000256" key="1">
    <source>
        <dbReference type="ARBA" id="ARBA00008506"/>
    </source>
</evidence>
<keyword evidence="4" id="KW-1015">Disulfide bond</keyword>
<protein>
    <submittedName>
        <fullName evidence="8">Bowman-Birk type bran trypsin inhibitor</fullName>
    </submittedName>
</protein>
<accession>A0A1E5WMB2</accession>
<keyword evidence="2 5" id="KW-0646">Protease inhibitor</keyword>
<dbReference type="PANTHER" id="PTHR33479:SF7">
    <property type="entry name" value="BOWMAN-BIRK SERINE PROTEASE INHIBITORS FAMILY DOMAIN-CONTAINING PROTEIN"/>
    <property type="match status" value="1"/>
</dbReference>
<dbReference type="SMART" id="SM00269">
    <property type="entry name" value="BowB"/>
    <property type="match status" value="2"/>
</dbReference>
<proteinExistence type="inferred from homology"/>
<dbReference type="EMBL" id="LWDX02002414">
    <property type="protein sequence ID" value="OEL38270.1"/>
    <property type="molecule type" value="Genomic_DNA"/>
</dbReference>
<reference evidence="8 9" key="1">
    <citation type="submission" date="2016-09" db="EMBL/GenBank/DDBJ databases">
        <title>The draft genome of Dichanthelium oligosanthes: A C3 panicoid grass species.</title>
        <authorList>
            <person name="Studer A.J."/>
            <person name="Schnable J.C."/>
            <person name="Brutnell T.P."/>
        </authorList>
    </citation>
    <scope>NUCLEOTIDE SEQUENCE [LARGE SCALE GENOMIC DNA]</scope>
    <source>
        <strain evidence="9">cv. Kellogg 1175</strain>
        <tissue evidence="8">Leaf</tissue>
    </source>
</reference>
<keyword evidence="6" id="KW-0732">Signal</keyword>
<dbReference type="PANTHER" id="PTHR33479">
    <property type="entry name" value="BOWMAN-BIRK TYPE BRAN TRYPSIN INHIBITOR"/>
    <property type="match status" value="1"/>
</dbReference>
<feature type="signal peptide" evidence="6">
    <location>
        <begin position="1"/>
        <end position="32"/>
    </location>
</feature>
<evidence type="ECO:0000259" key="7">
    <source>
        <dbReference type="SMART" id="SM00269"/>
    </source>
</evidence>
<evidence type="ECO:0000313" key="9">
    <source>
        <dbReference type="Proteomes" id="UP000095767"/>
    </source>
</evidence>
<dbReference type="GO" id="GO:0004867">
    <property type="term" value="F:serine-type endopeptidase inhibitor activity"/>
    <property type="evidence" value="ECO:0007669"/>
    <property type="project" value="UniProtKB-KW"/>
</dbReference>
<evidence type="ECO:0000256" key="5">
    <source>
        <dbReference type="RuleBase" id="RU003856"/>
    </source>
</evidence>
<evidence type="ECO:0000313" key="8">
    <source>
        <dbReference type="EMBL" id="OEL38270.1"/>
    </source>
</evidence>
<evidence type="ECO:0000256" key="3">
    <source>
        <dbReference type="ARBA" id="ARBA00022900"/>
    </source>
</evidence>
<keyword evidence="3 5" id="KW-0722">Serine protease inhibitor</keyword>
<evidence type="ECO:0000256" key="6">
    <source>
        <dbReference type="SAM" id="SignalP"/>
    </source>
</evidence>